<dbReference type="InterPro" id="IPR011009">
    <property type="entry name" value="Kinase-like_dom_sf"/>
</dbReference>
<organism evidence="3 4">
    <name type="scientific">Tranquillimonas rosea</name>
    <dbReference type="NCBI Taxonomy" id="641238"/>
    <lineage>
        <taxon>Bacteria</taxon>
        <taxon>Pseudomonadati</taxon>
        <taxon>Pseudomonadota</taxon>
        <taxon>Alphaproteobacteria</taxon>
        <taxon>Rhodobacterales</taxon>
        <taxon>Roseobacteraceae</taxon>
        <taxon>Tranquillimonas</taxon>
    </lineage>
</organism>
<dbReference type="GO" id="GO:0016301">
    <property type="term" value="F:kinase activity"/>
    <property type="evidence" value="ECO:0007669"/>
    <property type="project" value="UniProtKB-UniRule"/>
</dbReference>
<keyword evidence="4" id="KW-1185">Reference proteome</keyword>
<reference evidence="3 4" key="1">
    <citation type="submission" date="2016-10" db="EMBL/GenBank/DDBJ databases">
        <authorList>
            <person name="de Groot N.N."/>
        </authorList>
    </citation>
    <scope>NUCLEOTIDE SEQUENCE [LARGE SCALE GENOMIC DNA]</scope>
    <source>
        <strain evidence="3 4">DSM 23042</strain>
    </source>
</reference>
<dbReference type="Gene3D" id="3.90.1200.10">
    <property type="match status" value="1"/>
</dbReference>
<keyword evidence="2 3" id="KW-0418">Kinase</keyword>
<dbReference type="Gene3D" id="3.30.200.20">
    <property type="entry name" value="Phosphorylase Kinase, domain 1"/>
    <property type="match status" value="1"/>
</dbReference>
<name>A0A1H9RGS1_9RHOB</name>
<dbReference type="PANTHER" id="PTHR12149">
    <property type="entry name" value="FRUCTOSAMINE 3 KINASE-RELATED PROTEIN"/>
    <property type="match status" value="1"/>
</dbReference>
<gene>
    <name evidence="3" type="ORF">SAMN04490244_102268</name>
</gene>
<evidence type="ECO:0000313" key="4">
    <source>
        <dbReference type="Proteomes" id="UP000198885"/>
    </source>
</evidence>
<keyword evidence="2" id="KW-0808">Transferase</keyword>
<accession>A0A1H9RGS1</accession>
<dbReference type="InterPro" id="IPR016477">
    <property type="entry name" value="Fructo-/Ketosamine-3-kinase"/>
</dbReference>
<sequence>MNPLAEQAADLLDDVAEDSTPLHGGDLSEIVRVRLASGRAVVAKSGGTARAEAAMLRAIADSGTPAPAVLAVSDMLLVMSDLGRETGLSQAWHPLGEAVARLHAKTGTQYGWHEDHAFGSVGIPNAPLDDWPTFWAERRLLPSVPALSPGLARELEQLAGRLSERLPRAPRPALLHGDLWTGNVMAAEGAVTGLIDPACYYGDAEVDLAMLCLFGRPAPEFWDGYGPVEPGLEERRPIYTLWPALVHLRLFGGGYAGLVERLIREAQ</sequence>
<dbReference type="EMBL" id="FOGU01000002">
    <property type="protein sequence ID" value="SER71874.1"/>
    <property type="molecule type" value="Genomic_DNA"/>
</dbReference>
<dbReference type="AlphaFoldDB" id="A0A1H9RGS1"/>
<proteinExistence type="inferred from homology"/>
<dbReference type="Proteomes" id="UP000198885">
    <property type="component" value="Unassembled WGS sequence"/>
</dbReference>
<comment type="similarity">
    <text evidence="1 2">Belongs to the fructosamine kinase family.</text>
</comment>
<dbReference type="OrthoDB" id="5291879at2"/>
<dbReference type="STRING" id="641238.SAMN04490244_102268"/>
<dbReference type="PANTHER" id="PTHR12149:SF8">
    <property type="entry name" value="PROTEIN-RIBULOSAMINE 3-KINASE"/>
    <property type="match status" value="1"/>
</dbReference>
<dbReference type="PIRSF" id="PIRSF006221">
    <property type="entry name" value="Ketosamine-3-kinase"/>
    <property type="match status" value="1"/>
</dbReference>
<evidence type="ECO:0000256" key="1">
    <source>
        <dbReference type="ARBA" id="ARBA00009460"/>
    </source>
</evidence>
<dbReference type="SUPFAM" id="SSF56112">
    <property type="entry name" value="Protein kinase-like (PK-like)"/>
    <property type="match status" value="1"/>
</dbReference>
<evidence type="ECO:0000313" key="3">
    <source>
        <dbReference type="EMBL" id="SER71874.1"/>
    </source>
</evidence>
<dbReference type="Pfam" id="PF03881">
    <property type="entry name" value="Fructosamin_kin"/>
    <property type="match status" value="1"/>
</dbReference>
<evidence type="ECO:0000256" key="2">
    <source>
        <dbReference type="PIRNR" id="PIRNR006221"/>
    </source>
</evidence>
<protein>
    <submittedName>
        <fullName evidence="3">Fructosamine-3-kinase</fullName>
    </submittedName>
</protein>
<dbReference type="RefSeq" id="WP_092688951.1">
    <property type="nucleotide sequence ID" value="NZ_FOGU01000002.1"/>
</dbReference>